<dbReference type="KEGG" id="gps:C427_2716"/>
<evidence type="ECO:0000313" key="3">
    <source>
        <dbReference type="Proteomes" id="UP000011864"/>
    </source>
</evidence>
<evidence type="ECO:0000259" key="1">
    <source>
        <dbReference type="PROSITE" id="PS51186"/>
    </source>
</evidence>
<dbReference type="eggNOG" id="COG1670">
    <property type="taxonomic scope" value="Bacteria"/>
</dbReference>
<dbReference type="HOGENOM" id="CLU_013985_3_0_6"/>
<dbReference type="PANTHER" id="PTHR43441">
    <property type="entry name" value="RIBOSOMAL-PROTEIN-SERINE ACETYLTRANSFERASE"/>
    <property type="match status" value="1"/>
</dbReference>
<protein>
    <recommendedName>
        <fullName evidence="1">N-acetyltransferase domain-containing protein</fullName>
    </recommendedName>
</protein>
<dbReference type="Pfam" id="PF13302">
    <property type="entry name" value="Acetyltransf_3"/>
    <property type="match status" value="1"/>
</dbReference>
<accession>K6YTY8</accession>
<organism evidence="2 3">
    <name type="scientific">Paraglaciecola psychrophila 170</name>
    <dbReference type="NCBI Taxonomy" id="1129794"/>
    <lineage>
        <taxon>Bacteria</taxon>
        <taxon>Pseudomonadati</taxon>
        <taxon>Pseudomonadota</taxon>
        <taxon>Gammaproteobacteria</taxon>
        <taxon>Alteromonadales</taxon>
        <taxon>Alteromonadaceae</taxon>
        <taxon>Paraglaciecola</taxon>
    </lineage>
</organism>
<feature type="domain" description="N-acetyltransferase" evidence="1">
    <location>
        <begin position="23"/>
        <end position="166"/>
    </location>
</feature>
<dbReference type="SUPFAM" id="SSF55729">
    <property type="entry name" value="Acyl-CoA N-acyltransferases (Nat)"/>
    <property type="match status" value="1"/>
</dbReference>
<dbReference type="OrthoDB" id="9784707at2"/>
<dbReference type="PATRIC" id="fig|1129794.4.peg.2698"/>
<dbReference type="GO" id="GO:1990189">
    <property type="term" value="F:protein N-terminal-serine acetyltransferase activity"/>
    <property type="evidence" value="ECO:0007669"/>
    <property type="project" value="TreeGrafter"/>
</dbReference>
<dbReference type="Proteomes" id="UP000011864">
    <property type="component" value="Chromosome"/>
</dbReference>
<dbReference type="AlphaFoldDB" id="K6YTY8"/>
<dbReference type="InterPro" id="IPR000182">
    <property type="entry name" value="GNAT_dom"/>
</dbReference>
<keyword evidence="3" id="KW-1185">Reference proteome</keyword>
<proteinExistence type="predicted"/>
<dbReference type="GO" id="GO:0005737">
    <property type="term" value="C:cytoplasm"/>
    <property type="evidence" value="ECO:0007669"/>
    <property type="project" value="TreeGrafter"/>
</dbReference>
<dbReference type="GO" id="GO:0008999">
    <property type="term" value="F:protein-N-terminal-alanine acetyltransferase activity"/>
    <property type="evidence" value="ECO:0007669"/>
    <property type="project" value="TreeGrafter"/>
</dbReference>
<dbReference type="EMBL" id="CP003837">
    <property type="protein sequence ID" value="AGH44825.1"/>
    <property type="molecule type" value="Genomic_DNA"/>
</dbReference>
<dbReference type="InterPro" id="IPR051908">
    <property type="entry name" value="Ribosomal_N-acetyltransferase"/>
</dbReference>
<dbReference type="RefSeq" id="WP_007635355.1">
    <property type="nucleotide sequence ID" value="NC_020514.1"/>
</dbReference>
<sequence length="182" mass="21243">MKIQIDKDIHIELLVPLFAERLYGLTNQNRAHLKKWLGWLDLVKTFEDTQLFIDTAVHQHNNHQATTFAILFRGELVGVAGFNHFDYQHQWGAIGYWLCASFTGRGVITKVVQTLLEYGFVEQSLNKIEIRCAQQNHHSRAIPERLGFTYEATLRQCEWLYDQYVDHAIYSILACEYKANLK</sequence>
<gene>
    <name evidence="2" type="ORF">C427_2716</name>
</gene>
<dbReference type="PANTHER" id="PTHR43441:SF12">
    <property type="entry name" value="RIBOSOMAL N-ACETYLTRANSFERASE YDAF-RELATED"/>
    <property type="match status" value="1"/>
</dbReference>
<evidence type="ECO:0000313" key="2">
    <source>
        <dbReference type="EMBL" id="AGH44825.1"/>
    </source>
</evidence>
<reference evidence="2 3" key="1">
    <citation type="journal article" date="2013" name="Genome Announc.">
        <title>Complete Genome Sequence of Glaciecola psychrophila Strain 170T.</title>
        <authorList>
            <person name="Yin J."/>
            <person name="Chen J."/>
            <person name="Liu G."/>
            <person name="Yu Y."/>
            <person name="Song L."/>
            <person name="Wang X."/>
            <person name="Qu X."/>
        </authorList>
    </citation>
    <scope>NUCLEOTIDE SEQUENCE [LARGE SCALE GENOMIC DNA]</scope>
    <source>
        <strain evidence="2 3">170</strain>
    </source>
</reference>
<dbReference type="Gene3D" id="3.40.630.30">
    <property type="match status" value="1"/>
</dbReference>
<dbReference type="STRING" id="1129794.C427_2716"/>
<dbReference type="InterPro" id="IPR016181">
    <property type="entry name" value="Acyl_CoA_acyltransferase"/>
</dbReference>
<dbReference type="PROSITE" id="PS51186">
    <property type="entry name" value="GNAT"/>
    <property type="match status" value="1"/>
</dbReference>
<name>K6YTY8_9ALTE</name>